<keyword evidence="3" id="KW-1185">Reference proteome</keyword>
<feature type="chain" id="PRO_5008898371" evidence="1">
    <location>
        <begin position="20"/>
        <end position="62"/>
    </location>
</feature>
<reference evidence="2 3" key="1">
    <citation type="journal article" date="2016" name="Nat. Commun.">
        <title>Extremotolerant tardigrade genome and improved radiotolerance of human cultured cells by tardigrade-unique protein.</title>
        <authorList>
            <person name="Hashimoto T."/>
            <person name="Horikawa D.D."/>
            <person name="Saito Y."/>
            <person name="Kuwahara H."/>
            <person name="Kozuka-Hata H."/>
            <person name="Shin-I T."/>
            <person name="Minakuchi Y."/>
            <person name="Ohishi K."/>
            <person name="Motoyama A."/>
            <person name="Aizu T."/>
            <person name="Enomoto A."/>
            <person name="Kondo K."/>
            <person name="Tanaka S."/>
            <person name="Hara Y."/>
            <person name="Koshikawa S."/>
            <person name="Sagara H."/>
            <person name="Miura T."/>
            <person name="Yokobori S."/>
            <person name="Miyagawa K."/>
            <person name="Suzuki Y."/>
            <person name="Kubo T."/>
            <person name="Oyama M."/>
            <person name="Kohara Y."/>
            <person name="Fujiyama A."/>
            <person name="Arakawa K."/>
            <person name="Katayama T."/>
            <person name="Toyoda A."/>
            <person name="Kunieda T."/>
        </authorList>
    </citation>
    <scope>NUCLEOTIDE SEQUENCE [LARGE SCALE GENOMIC DNA]</scope>
    <source>
        <strain evidence="2 3">YOKOZUNA-1</strain>
    </source>
</reference>
<evidence type="ECO:0000313" key="3">
    <source>
        <dbReference type="Proteomes" id="UP000186922"/>
    </source>
</evidence>
<feature type="signal peptide" evidence="1">
    <location>
        <begin position="1"/>
        <end position="19"/>
    </location>
</feature>
<sequence length="62" mass="6596">MCVSGSALICLAFIGDVLSTNYPVSPVDLPVYSALAFPFHSCPLIPSAKMPWNDKSIRGLIA</sequence>
<gene>
    <name evidence="2" type="primary">RvY_09831-1</name>
    <name evidence="2" type="synonym">RvY_09831.1</name>
    <name evidence="2" type="ORF">RvY_09831</name>
</gene>
<evidence type="ECO:0000256" key="1">
    <source>
        <dbReference type="SAM" id="SignalP"/>
    </source>
</evidence>
<accession>A0A1D1VF54</accession>
<keyword evidence="1" id="KW-0732">Signal</keyword>
<protein>
    <submittedName>
        <fullName evidence="2">Uncharacterized protein</fullName>
    </submittedName>
</protein>
<organism evidence="2 3">
    <name type="scientific">Ramazzottius varieornatus</name>
    <name type="common">Water bear</name>
    <name type="synonym">Tardigrade</name>
    <dbReference type="NCBI Taxonomy" id="947166"/>
    <lineage>
        <taxon>Eukaryota</taxon>
        <taxon>Metazoa</taxon>
        <taxon>Ecdysozoa</taxon>
        <taxon>Tardigrada</taxon>
        <taxon>Eutardigrada</taxon>
        <taxon>Parachela</taxon>
        <taxon>Hypsibioidea</taxon>
        <taxon>Ramazzottiidae</taxon>
        <taxon>Ramazzottius</taxon>
    </lineage>
</organism>
<dbReference type="AlphaFoldDB" id="A0A1D1VF54"/>
<name>A0A1D1VF54_RAMVA</name>
<dbReference type="Proteomes" id="UP000186922">
    <property type="component" value="Unassembled WGS sequence"/>
</dbReference>
<comment type="caution">
    <text evidence="2">The sequence shown here is derived from an EMBL/GenBank/DDBJ whole genome shotgun (WGS) entry which is preliminary data.</text>
</comment>
<dbReference type="EMBL" id="BDGG01000004">
    <property type="protein sequence ID" value="GAU98722.1"/>
    <property type="molecule type" value="Genomic_DNA"/>
</dbReference>
<proteinExistence type="predicted"/>
<evidence type="ECO:0000313" key="2">
    <source>
        <dbReference type="EMBL" id="GAU98722.1"/>
    </source>
</evidence>